<evidence type="ECO:0000313" key="2">
    <source>
        <dbReference type="Proteomes" id="UP000839052"/>
    </source>
</evidence>
<dbReference type="EMBL" id="OU912926">
    <property type="protein sequence ID" value="CAG9932214.1"/>
    <property type="molecule type" value="Genomic_DNA"/>
</dbReference>
<keyword evidence="2" id="KW-1185">Reference proteome</keyword>
<accession>A0ABM8YXG9</accession>
<sequence>MPLPIGAMTKGVAYIHQLMQLQKRLMLANLKPEGLFTDL</sequence>
<dbReference type="Proteomes" id="UP000839052">
    <property type="component" value="Chromosome"/>
</dbReference>
<reference evidence="1 2" key="1">
    <citation type="submission" date="2021-10" db="EMBL/GenBank/DDBJ databases">
        <authorList>
            <person name="Koch H."/>
        </authorList>
    </citation>
    <scope>NUCLEOTIDE SEQUENCE [LARGE SCALE GENOMIC DNA]</scope>
    <source>
        <strain evidence="1">6680</strain>
    </source>
</reference>
<protein>
    <submittedName>
        <fullName evidence="1">Uncharacterized protein</fullName>
    </submittedName>
</protein>
<name>A0ABM8YXG9_9PROT</name>
<gene>
    <name evidence="1" type="ORF">NTG6680_0961</name>
</gene>
<proteinExistence type="predicted"/>
<organism evidence="1 2">
    <name type="scientific">Candidatus Nitrotoga arctica</name>
    <dbReference type="NCBI Taxonomy" id="453162"/>
    <lineage>
        <taxon>Bacteria</taxon>
        <taxon>Pseudomonadati</taxon>
        <taxon>Pseudomonadota</taxon>
        <taxon>Betaproteobacteria</taxon>
        <taxon>Nitrosomonadales</taxon>
        <taxon>Gallionellaceae</taxon>
        <taxon>Candidatus Nitrotoga</taxon>
    </lineage>
</organism>
<evidence type="ECO:0000313" key="1">
    <source>
        <dbReference type="EMBL" id="CAG9932214.1"/>
    </source>
</evidence>